<evidence type="ECO:0000313" key="3">
    <source>
        <dbReference type="EMBL" id="KAA9366162.1"/>
    </source>
</evidence>
<dbReference type="Proteomes" id="UP000215256">
    <property type="component" value="Chromosome 1"/>
</dbReference>
<accession>A0A248UFF5</accession>
<sequence length="122" mass="13541">MHITRLDHIQLAMPKGEEEKARAFYEGLLGIPEEPKPSNLAVRGGCWFERGSLKIHLGIDPEFVPARKAHPAFIVKELAKLIETLTAAGVSVVDDEPLIGYARCYISDPFGNRIELMEQLAS</sequence>
<dbReference type="InterPro" id="IPR029068">
    <property type="entry name" value="Glyas_Bleomycin-R_OHBP_Dase"/>
</dbReference>
<keyword evidence="2" id="KW-0223">Dioxygenase</keyword>
<protein>
    <submittedName>
        <fullName evidence="2 3">Glyoxalase</fullName>
    </submittedName>
</protein>
<dbReference type="PROSITE" id="PS51819">
    <property type="entry name" value="VOC"/>
    <property type="match status" value="1"/>
</dbReference>
<organism evidence="2 4">
    <name type="scientific">Ochrobactrum quorumnocens</name>
    <dbReference type="NCBI Taxonomy" id="271865"/>
    <lineage>
        <taxon>Bacteria</taxon>
        <taxon>Pseudomonadati</taxon>
        <taxon>Pseudomonadota</taxon>
        <taxon>Alphaproteobacteria</taxon>
        <taxon>Hyphomicrobiales</taxon>
        <taxon>Brucellaceae</taxon>
        <taxon>Brucella/Ochrobactrum group</taxon>
        <taxon>Ochrobactrum</taxon>
    </lineage>
</organism>
<dbReference type="Pfam" id="PF00903">
    <property type="entry name" value="Glyoxalase"/>
    <property type="match status" value="1"/>
</dbReference>
<dbReference type="InterPro" id="IPR004360">
    <property type="entry name" value="Glyas_Fos-R_dOase_dom"/>
</dbReference>
<dbReference type="KEGG" id="och:CES85_2230"/>
<evidence type="ECO:0000313" key="2">
    <source>
        <dbReference type="EMBL" id="ASV85374.1"/>
    </source>
</evidence>
<dbReference type="PANTHER" id="PTHR39175">
    <property type="entry name" value="FAMILY PROTEIN, PUTATIVE (AFU_ORTHOLOGUE AFUA_3G15060)-RELATED"/>
    <property type="match status" value="1"/>
</dbReference>
<dbReference type="RefSeq" id="WP_095447985.1">
    <property type="nucleotide sequence ID" value="NZ_CP022604.1"/>
</dbReference>
<feature type="domain" description="VOC" evidence="1">
    <location>
        <begin position="5"/>
        <end position="119"/>
    </location>
</feature>
<dbReference type="Proteomes" id="UP000327108">
    <property type="component" value="Unassembled WGS sequence"/>
</dbReference>
<proteinExistence type="predicted"/>
<keyword evidence="5" id="KW-1185">Reference proteome</keyword>
<dbReference type="EMBL" id="VYXQ01000020">
    <property type="protein sequence ID" value="KAA9366162.1"/>
    <property type="molecule type" value="Genomic_DNA"/>
</dbReference>
<dbReference type="SUPFAM" id="SSF54593">
    <property type="entry name" value="Glyoxalase/Bleomycin resistance protein/Dihydroxybiphenyl dioxygenase"/>
    <property type="match status" value="1"/>
</dbReference>
<reference evidence="2 4" key="1">
    <citation type="submission" date="2017-07" db="EMBL/GenBank/DDBJ databases">
        <title>Phylogenetic study on the rhizospheric bacterium Ochrobactrum sp. A44.</title>
        <authorList>
            <person name="Krzyzanowska D.M."/>
            <person name="Ossowicki A."/>
            <person name="Rajewska M."/>
            <person name="Maciag T."/>
            <person name="Kaczynski Z."/>
            <person name="Czerwicka M."/>
            <person name="Jafra S."/>
        </authorList>
    </citation>
    <scope>NUCLEOTIDE SEQUENCE [LARGE SCALE GENOMIC DNA]</scope>
    <source>
        <strain evidence="2 4">A44</strain>
    </source>
</reference>
<evidence type="ECO:0000313" key="5">
    <source>
        <dbReference type="Proteomes" id="UP000327108"/>
    </source>
</evidence>
<gene>
    <name evidence="2" type="ORF">CES85_2230</name>
    <name evidence="3" type="ORF">F3W84_18080</name>
</gene>
<dbReference type="EMBL" id="CP022604">
    <property type="protein sequence ID" value="ASV85374.1"/>
    <property type="molecule type" value="Genomic_DNA"/>
</dbReference>
<evidence type="ECO:0000313" key="4">
    <source>
        <dbReference type="Proteomes" id="UP000215256"/>
    </source>
</evidence>
<dbReference type="Gene3D" id="3.10.180.10">
    <property type="entry name" value="2,3-Dihydroxybiphenyl 1,2-Dioxygenase, domain 1"/>
    <property type="match status" value="1"/>
</dbReference>
<dbReference type="InterPro" id="IPR037523">
    <property type="entry name" value="VOC_core"/>
</dbReference>
<dbReference type="AlphaFoldDB" id="A0A248UFF5"/>
<reference evidence="3 5" key="2">
    <citation type="submission" date="2019-09" db="EMBL/GenBank/DDBJ databases">
        <title>Biological control of the noxious weed angled onion (Allium triquetrum) thwarted by endophytic bacteria in Victoria, Australia.</title>
        <authorList>
            <person name="Tehranchian P."/>
            <person name="Adair R.J."/>
            <person name="Van T.H."/>
            <person name="Morrison P.D."/>
            <person name="Williams H."/>
            <person name="Lawrie A.C."/>
        </authorList>
    </citation>
    <scope>NUCLEOTIDE SEQUENCE [LARGE SCALE GENOMIC DNA]</scope>
    <source>
        <strain evidence="3 5">RPTAtOch1</strain>
    </source>
</reference>
<dbReference type="OrthoDB" id="9813630at2"/>
<name>A0A248UFF5_9HYPH</name>
<keyword evidence="2" id="KW-0560">Oxidoreductase</keyword>
<evidence type="ECO:0000259" key="1">
    <source>
        <dbReference type="PROSITE" id="PS51819"/>
    </source>
</evidence>
<dbReference type="PANTHER" id="PTHR39175:SF1">
    <property type="entry name" value="FAMILY PROTEIN, PUTATIVE (AFU_ORTHOLOGUE AFUA_3G15060)-RELATED"/>
    <property type="match status" value="1"/>
</dbReference>
<dbReference type="GO" id="GO:0051213">
    <property type="term" value="F:dioxygenase activity"/>
    <property type="evidence" value="ECO:0007669"/>
    <property type="project" value="UniProtKB-KW"/>
</dbReference>